<sequence>MAGGDGNVRWLNRNAQPLTAAEWQQGAACMQIQLSDRWLLTLNATAEVVDMVLPEGNGAPFLHSPERIIRSSWLSGMARARSVRISKVVSPEAFGWTVAAARGMSWKAGV</sequence>
<dbReference type="Gene3D" id="2.60.40.1180">
    <property type="entry name" value="Golgi alpha-mannosidase II"/>
    <property type="match status" value="1"/>
</dbReference>
<keyword evidence="2" id="KW-0326">Glycosidase</keyword>
<dbReference type="InterPro" id="IPR040784">
    <property type="entry name" value="GlgX_C"/>
</dbReference>
<dbReference type="Pfam" id="PF18390">
    <property type="entry name" value="GlgX_C"/>
    <property type="match status" value="1"/>
</dbReference>
<dbReference type="Proteomes" id="UP000254020">
    <property type="component" value="Unassembled WGS sequence"/>
</dbReference>
<name>A0A377YZW9_KLEPN</name>
<evidence type="ECO:0000259" key="1">
    <source>
        <dbReference type="Pfam" id="PF18390"/>
    </source>
</evidence>
<dbReference type="EMBL" id="UGMA01000005">
    <property type="protein sequence ID" value="STU57031.1"/>
    <property type="molecule type" value="Genomic_DNA"/>
</dbReference>
<dbReference type="AlphaFoldDB" id="A0A377YZW9"/>
<evidence type="ECO:0000313" key="3">
    <source>
        <dbReference type="Proteomes" id="UP000254020"/>
    </source>
</evidence>
<organism evidence="2 3">
    <name type="scientific">Klebsiella pneumoniae subsp. pneumoniae</name>
    <dbReference type="NCBI Taxonomy" id="72407"/>
    <lineage>
        <taxon>Bacteria</taxon>
        <taxon>Pseudomonadati</taxon>
        <taxon>Pseudomonadota</taxon>
        <taxon>Gammaproteobacteria</taxon>
        <taxon>Enterobacterales</taxon>
        <taxon>Enterobacteriaceae</taxon>
        <taxon>Klebsiella/Raoultella group</taxon>
        <taxon>Klebsiella</taxon>
        <taxon>Klebsiella pneumoniae complex</taxon>
    </lineage>
</organism>
<evidence type="ECO:0000313" key="2">
    <source>
        <dbReference type="EMBL" id="STU57031.1"/>
    </source>
</evidence>
<dbReference type="EC" id="3.2.1.-" evidence="2"/>
<accession>A0A377YZW9</accession>
<proteinExistence type="predicted"/>
<reference evidence="2 3" key="1">
    <citation type="submission" date="2018-06" db="EMBL/GenBank/DDBJ databases">
        <authorList>
            <consortium name="Pathogen Informatics"/>
            <person name="Doyle S."/>
        </authorList>
    </citation>
    <scope>NUCLEOTIDE SEQUENCE [LARGE SCALE GENOMIC DNA]</scope>
    <source>
        <strain evidence="2 3">NCTC9504</strain>
    </source>
</reference>
<dbReference type="GO" id="GO:0016798">
    <property type="term" value="F:hydrolase activity, acting on glycosyl bonds"/>
    <property type="evidence" value="ECO:0007669"/>
    <property type="project" value="UniProtKB-KW"/>
</dbReference>
<gene>
    <name evidence="2" type="primary">glgX_4</name>
    <name evidence="2" type="ORF">NCTC9504_00713</name>
</gene>
<keyword evidence="2" id="KW-0378">Hydrolase</keyword>
<feature type="domain" description="Glycogen debranching enzyme C-terminal" evidence="1">
    <location>
        <begin position="4"/>
        <end position="74"/>
    </location>
</feature>
<protein>
    <submittedName>
        <fullName evidence="2">Glycogen debranching protein</fullName>
        <ecNumber evidence="2">3.2.1.-</ecNumber>
    </submittedName>
</protein>
<dbReference type="SUPFAM" id="SSF51011">
    <property type="entry name" value="Glycosyl hydrolase domain"/>
    <property type="match status" value="1"/>
</dbReference>
<dbReference type="InterPro" id="IPR013780">
    <property type="entry name" value="Glyco_hydro_b"/>
</dbReference>